<comment type="caution">
    <text evidence="4">The sequence shown here is derived from an EMBL/GenBank/DDBJ whole genome shotgun (WGS) entry which is preliminary data.</text>
</comment>
<dbReference type="InterPro" id="IPR007050">
    <property type="entry name" value="HTH_bacterioopsin"/>
</dbReference>
<organism evidence="4 5">
    <name type="scientific">Haloarcula saliterrae</name>
    <dbReference type="NCBI Taxonomy" id="2950534"/>
    <lineage>
        <taxon>Archaea</taxon>
        <taxon>Methanobacteriati</taxon>
        <taxon>Methanobacteriota</taxon>
        <taxon>Stenosarchaea group</taxon>
        <taxon>Halobacteria</taxon>
        <taxon>Halobacteriales</taxon>
        <taxon>Haloarculaceae</taxon>
        <taxon>Haloarcula</taxon>
    </lineage>
</organism>
<reference evidence="4 5" key="1">
    <citation type="submission" date="2022-06" db="EMBL/GenBank/DDBJ databases">
        <title>Haloarcula sp. a new haloarchaeum isolate from saline soil.</title>
        <authorList>
            <person name="Strakova D."/>
            <person name="Galisteo C."/>
            <person name="Sanchez-Porro C."/>
            <person name="Ventosa A."/>
        </authorList>
    </citation>
    <scope>NUCLEOTIDE SEQUENCE [LARGE SCALE GENOMIC DNA]</scope>
    <source>
        <strain evidence="4 5">S1CR25-12</strain>
    </source>
</reference>
<proteinExistence type="predicted"/>
<name>A0ABU2F8Q1_9EURY</name>
<keyword evidence="5" id="KW-1185">Reference proteome</keyword>
<evidence type="ECO:0000313" key="5">
    <source>
        <dbReference type="Proteomes" id="UP001259659"/>
    </source>
</evidence>
<dbReference type="RefSeq" id="WP_310917740.1">
    <property type="nucleotide sequence ID" value="NZ_JAMQON010000001.1"/>
</dbReference>
<keyword evidence="2" id="KW-0804">Transcription</keyword>
<dbReference type="PANTHER" id="PTHR34236:SF1">
    <property type="entry name" value="DIMETHYL SULFOXIDE REDUCTASE TRANSCRIPTIONAL ACTIVATOR"/>
    <property type="match status" value="1"/>
</dbReference>
<feature type="domain" description="HTH bat-type" evidence="3">
    <location>
        <begin position="152"/>
        <end position="203"/>
    </location>
</feature>
<keyword evidence="1" id="KW-0805">Transcription regulation</keyword>
<protein>
    <submittedName>
        <fullName evidence="4">Helix-turn-helix domain-containing protein</fullName>
    </submittedName>
</protein>
<evidence type="ECO:0000256" key="2">
    <source>
        <dbReference type="ARBA" id="ARBA00023163"/>
    </source>
</evidence>
<accession>A0ABU2F8Q1</accession>
<dbReference type="EMBL" id="JAMQON010000001">
    <property type="protein sequence ID" value="MDS0258181.1"/>
    <property type="molecule type" value="Genomic_DNA"/>
</dbReference>
<evidence type="ECO:0000313" key="4">
    <source>
        <dbReference type="EMBL" id="MDS0258181.1"/>
    </source>
</evidence>
<dbReference type="Pfam" id="PF04967">
    <property type="entry name" value="HTH_10"/>
    <property type="match status" value="1"/>
</dbReference>
<sequence>MPRAKLTLAVPEDSWVHEVSTADTELTVKVHTVLAHAQVGVAVVELTTADPVSALSALDDHADVADVDLLATREDSVLLQVETTSPALVVPLWQAGVPVELPFSVRNGDVTWTVLTSADRLAALGQALDEAGIDYELTFARDIDGRWAARVMTDRQREVLLAALEMGYYATPREATLTEVAAHLDISKATCSDILHRAEGNLVTRFAAEALSR</sequence>
<evidence type="ECO:0000259" key="3">
    <source>
        <dbReference type="Pfam" id="PF04967"/>
    </source>
</evidence>
<evidence type="ECO:0000256" key="1">
    <source>
        <dbReference type="ARBA" id="ARBA00023015"/>
    </source>
</evidence>
<gene>
    <name evidence="4" type="ORF">NDI56_02015</name>
</gene>
<dbReference type="InterPro" id="IPR013324">
    <property type="entry name" value="RNA_pol_sigma_r3/r4-like"/>
</dbReference>
<dbReference type="Proteomes" id="UP001259659">
    <property type="component" value="Unassembled WGS sequence"/>
</dbReference>
<dbReference type="SUPFAM" id="SSF88659">
    <property type="entry name" value="Sigma3 and sigma4 domains of RNA polymerase sigma factors"/>
    <property type="match status" value="1"/>
</dbReference>
<dbReference type="PANTHER" id="PTHR34236">
    <property type="entry name" value="DIMETHYL SULFOXIDE REDUCTASE TRANSCRIPTIONAL ACTIVATOR"/>
    <property type="match status" value="1"/>
</dbReference>